<gene>
    <name evidence="2" type="ORF">GR316_07040</name>
</gene>
<protein>
    <submittedName>
        <fullName evidence="2">ABC transporter permease</fullName>
    </submittedName>
</protein>
<feature type="transmembrane region" description="Helical" evidence="1">
    <location>
        <begin position="72"/>
        <end position="91"/>
    </location>
</feature>
<keyword evidence="1" id="KW-0812">Transmembrane</keyword>
<feature type="transmembrane region" description="Helical" evidence="1">
    <location>
        <begin position="37"/>
        <end position="60"/>
    </location>
</feature>
<name>A0A8J8MUY0_9RHOB</name>
<reference evidence="2" key="1">
    <citation type="submission" date="2020-01" db="EMBL/GenBank/DDBJ databases">
        <authorList>
            <person name="Yang Y."/>
            <person name="Kwon Y.M."/>
        </authorList>
    </citation>
    <scope>NUCLEOTIDE SEQUENCE</scope>
    <source>
        <strain evidence="2">PG104</strain>
    </source>
</reference>
<dbReference type="AlphaFoldDB" id="A0A8J8MUY0"/>
<proteinExistence type="predicted"/>
<feature type="transmembrane region" description="Helical" evidence="1">
    <location>
        <begin position="112"/>
        <end position="140"/>
    </location>
</feature>
<keyword evidence="1" id="KW-1133">Transmembrane helix</keyword>
<sequence length="273" mass="30262">MFRPVQRRGFFSRAFRFGEVVYHASVRNARKGSGNAVMALMMNMVQACMMVAIFYVMMSVLGLRGAAVRGDFMLYVMSGIFMFLTHTKTVGAISGADGPTSAMMQHAPMNPIIAISAAAIGTLYTQVFTLLTILFIYHALINPITIFDPVGFAGMFLMAWGLGVAVGMIFMAARPWAPKLVGILTLLYQRANMIASGKMFLANTLPAAMLALFDWNPLFHIIDQGRGYMFLNYHPHNSSLSYPIKVMTVCFAIGLMWEFYTRKHASSSWGARD</sequence>
<evidence type="ECO:0000313" key="3">
    <source>
        <dbReference type="Proteomes" id="UP000679284"/>
    </source>
</evidence>
<feature type="transmembrane region" description="Helical" evidence="1">
    <location>
        <begin position="242"/>
        <end position="260"/>
    </location>
</feature>
<feature type="transmembrane region" description="Helical" evidence="1">
    <location>
        <begin position="200"/>
        <end position="222"/>
    </location>
</feature>
<evidence type="ECO:0000313" key="2">
    <source>
        <dbReference type="EMBL" id="QUS36919.1"/>
    </source>
</evidence>
<organism evidence="2 3">
    <name type="scientific">Falsirhodobacter algicola</name>
    <dbReference type="NCBI Taxonomy" id="2692330"/>
    <lineage>
        <taxon>Bacteria</taxon>
        <taxon>Pseudomonadati</taxon>
        <taxon>Pseudomonadota</taxon>
        <taxon>Alphaproteobacteria</taxon>
        <taxon>Rhodobacterales</taxon>
        <taxon>Paracoccaceae</taxon>
        <taxon>Falsirhodobacter</taxon>
    </lineage>
</organism>
<evidence type="ECO:0000256" key="1">
    <source>
        <dbReference type="SAM" id="Phobius"/>
    </source>
</evidence>
<dbReference type="Proteomes" id="UP000679284">
    <property type="component" value="Chromosome"/>
</dbReference>
<dbReference type="KEGG" id="fap:GR316_07040"/>
<dbReference type="EMBL" id="CP047289">
    <property type="protein sequence ID" value="QUS36919.1"/>
    <property type="molecule type" value="Genomic_DNA"/>
</dbReference>
<accession>A0A8J8MUY0</accession>
<feature type="transmembrane region" description="Helical" evidence="1">
    <location>
        <begin position="152"/>
        <end position="173"/>
    </location>
</feature>
<keyword evidence="3" id="KW-1185">Reference proteome</keyword>
<keyword evidence="1" id="KW-0472">Membrane</keyword>